<organism evidence="1 2">
    <name type="scientific">Eruca vesicaria subsp. sativa</name>
    <name type="common">Garden rocket</name>
    <name type="synonym">Eruca sativa</name>
    <dbReference type="NCBI Taxonomy" id="29727"/>
    <lineage>
        <taxon>Eukaryota</taxon>
        <taxon>Viridiplantae</taxon>
        <taxon>Streptophyta</taxon>
        <taxon>Embryophyta</taxon>
        <taxon>Tracheophyta</taxon>
        <taxon>Spermatophyta</taxon>
        <taxon>Magnoliopsida</taxon>
        <taxon>eudicotyledons</taxon>
        <taxon>Gunneridae</taxon>
        <taxon>Pentapetalae</taxon>
        <taxon>rosids</taxon>
        <taxon>malvids</taxon>
        <taxon>Brassicales</taxon>
        <taxon>Brassicaceae</taxon>
        <taxon>Brassiceae</taxon>
        <taxon>Eruca</taxon>
    </lineage>
</organism>
<comment type="caution">
    <text evidence="1">The sequence shown here is derived from an EMBL/GenBank/DDBJ whole genome shotgun (WGS) entry which is preliminary data.</text>
</comment>
<dbReference type="Proteomes" id="UP001642260">
    <property type="component" value="Unassembled WGS sequence"/>
</dbReference>
<reference evidence="1 2" key="1">
    <citation type="submission" date="2022-03" db="EMBL/GenBank/DDBJ databases">
        <authorList>
            <person name="Macdonald S."/>
            <person name="Ahmed S."/>
            <person name="Newling K."/>
        </authorList>
    </citation>
    <scope>NUCLEOTIDE SEQUENCE [LARGE SCALE GENOMIC DNA]</scope>
</reference>
<keyword evidence="2" id="KW-1185">Reference proteome</keyword>
<accession>A0ABC8K064</accession>
<evidence type="ECO:0000313" key="2">
    <source>
        <dbReference type="Proteomes" id="UP001642260"/>
    </source>
</evidence>
<evidence type="ECO:0000313" key="1">
    <source>
        <dbReference type="EMBL" id="CAH8349371.1"/>
    </source>
</evidence>
<protein>
    <submittedName>
        <fullName evidence="1">Uncharacterized protein</fullName>
    </submittedName>
</protein>
<dbReference type="AlphaFoldDB" id="A0ABC8K064"/>
<gene>
    <name evidence="1" type="ORF">ERUC_LOCUS17641</name>
</gene>
<name>A0ABC8K064_ERUVS</name>
<sequence>MIVSSKSIFLEHKQTYHSLMDDPSHLALAIEKEQHQDFGSSALFLAQNNQYLSHNNDLLALGELATQQKFDDKIQTGLLLNRKNRFLNKPPIKQTYHSLMVMDDPSHLALAIEKEQHQDFGSSALFLAQNNQYLSHNNDLLALGELATQQKFDDKIQTGLLLNRKTRFLNKPPISFQGSNSFGKLISKARFSDNIPIIQRFQL</sequence>
<dbReference type="EMBL" id="CAKOAT010163266">
    <property type="protein sequence ID" value="CAH8349371.1"/>
    <property type="molecule type" value="Genomic_DNA"/>
</dbReference>
<proteinExistence type="predicted"/>